<dbReference type="EMBL" id="JBGMEK010000200">
    <property type="protein sequence ID" value="MFA0814020.1"/>
    <property type="molecule type" value="Genomic_DNA"/>
</dbReference>
<organism evidence="3 4">
    <name type="scientific">Microbulbifer epialgicus</name>
    <dbReference type="NCBI Taxonomy" id="393907"/>
    <lineage>
        <taxon>Bacteria</taxon>
        <taxon>Pseudomonadati</taxon>
        <taxon>Pseudomonadota</taxon>
        <taxon>Gammaproteobacteria</taxon>
        <taxon>Cellvibrionales</taxon>
        <taxon>Microbulbiferaceae</taxon>
        <taxon>Microbulbifer</taxon>
    </lineage>
</organism>
<dbReference type="Gene3D" id="3.30.559.30">
    <property type="entry name" value="Nonribosomal peptide synthetase, condensation domain"/>
    <property type="match status" value="1"/>
</dbReference>
<dbReference type="RefSeq" id="WP_371841863.1">
    <property type="nucleotide sequence ID" value="NZ_JBGMEK010000200.1"/>
</dbReference>
<protein>
    <submittedName>
        <fullName evidence="3">Amino acid adenylation domain-containing protein</fullName>
    </submittedName>
</protein>
<dbReference type="PANTHER" id="PTHR45527">
    <property type="entry name" value="NONRIBOSOMAL PEPTIDE SYNTHETASE"/>
    <property type="match status" value="1"/>
</dbReference>
<dbReference type="Gene3D" id="3.40.50.980">
    <property type="match status" value="2"/>
</dbReference>
<dbReference type="PROSITE" id="PS00455">
    <property type="entry name" value="AMP_BINDING"/>
    <property type="match status" value="1"/>
</dbReference>
<feature type="non-terminal residue" evidence="3">
    <location>
        <position position="1"/>
    </location>
</feature>
<dbReference type="Gene3D" id="3.30.559.10">
    <property type="entry name" value="Chloramphenicol acetyltransferase-like domain"/>
    <property type="match status" value="1"/>
</dbReference>
<dbReference type="CDD" id="cd19531">
    <property type="entry name" value="LCL_NRPS-like"/>
    <property type="match status" value="1"/>
</dbReference>
<dbReference type="InterPro" id="IPR000873">
    <property type="entry name" value="AMP-dep_synth/lig_dom"/>
</dbReference>
<dbReference type="Gene3D" id="2.30.38.10">
    <property type="entry name" value="Luciferase, Domain 3"/>
    <property type="match status" value="1"/>
</dbReference>
<dbReference type="NCBIfam" id="TIGR01733">
    <property type="entry name" value="AA-adenyl-dom"/>
    <property type="match status" value="1"/>
</dbReference>
<proteinExistence type="predicted"/>
<reference evidence="3 4" key="1">
    <citation type="submission" date="2024-08" db="EMBL/GenBank/DDBJ databases">
        <authorList>
            <person name="Ishaq N."/>
        </authorList>
    </citation>
    <scope>NUCLEOTIDE SEQUENCE [LARGE SCALE GENOMIC DNA]</scope>
    <source>
        <strain evidence="3 4">DSM 18651</strain>
    </source>
</reference>
<dbReference type="Proteomes" id="UP001569428">
    <property type="component" value="Unassembled WGS sequence"/>
</dbReference>
<dbReference type="PANTHER" id="PTHR45527:SF1">
    <property type="entry name" value="FATTY ACID SYNTHASE"/>
    <property type="match status" value="1"/>
</dbReference>
<dbReference type="Pfam" id="PF00501">
    <property type="entry name" value="AMP-binding"/>
    <property type="match status" value="1"/>
</dbReference>
<evidence type="ECO:0000259" key="2">
    <source>
        <dbReference type="Pfam" id="PF00668"/>
    </source>
</evidence>
<dbReference type="SUPFAM" id="SSF56801">
    <property type="entry name" value="Acetyl-CoA synthetase-like"/>
    <property type="match status" value="1"/>
</dbReference>
<evidence type="ECO:0000259" key="1">
    <source>
        <dbReference type="Pfam" id="PF00501"/>
    </source>
</evidence>
<feature type="non-terminal residue" evidence="3">
    <location>
        <position position="680"/>
    </location>
</feature>
<dbReference type="SUPFAM" id="SSF52777">
    <property type="entry name" value="CoA-dependent acyltransferases"/>
    <property type="match status" value="1"/>
</dbReference>
<feature type="domain" description="AMP-dependent synthetase/ligase" evidence="1">
    <location>
        <begin position="310"/>
        <end position="660"/>
    </location>
</feature>
<dbReference type="InterPro" id="IPR010071">
    <property type="entry name" value="AA_adenyl_dom"/>
</dbReference>
<dbReference type="InterPro" id="IPR023213">
    <property type="entry name" value="CAT-like_dom_sf"/>
</dbReference>
<dbReference type="InterPro" id="IPR001242">
    <property type="entry name" value="Condensation_dom"/>
</dbReference>
<evidence type="ECO:0000313" key="4">
    <source>
        <dbReference type="Proteomes" id="UP001569428"/>
    </source>
</evidence>
<accession>A0ABV4P7N8</accession>
<dbReference type="InterPro" id="IPR020845">
    <property type="entry name" value="AMP-binding_CS"/>
</dbReference>
<name>A0ABV4P7N8_9GAMM</name>
<comment type="caution">
    <text evidence="3">The sequence shown here is derived from an EMBL/GenBank/DDBJ whole genome shotgun (WGS) entry which is preliminary data.</text>
</comment>
<sequence length="680" mass="76497">FNEGRENPLGPLSVQYADYAVWQREWLSGDVLAEQLGYWQEQLRGLPPVHSLPLDKTRPNKQSFIGARYCQTLNKGLTKSIQRFCRTRDVTLFMFIHSVLSILLNRYSNENDIVIGTPIAGRVHRDIESLIGFFANTLVLRSDLSGNLIFDELLQKNRQVVLDAYEYQDIPFEILVEALNPERNANHSPLFQVMLTLQNNGYSGLELGGLTFSGLHSTHCSTKYDLELSLIETEQGLILDWIYSKDLFEEPTIERFASSFRVLLEEIISSPERPINQLSILTELQKKQLLIEWNNTAIDYPKNICVPELFEQRVKESPNSIAVAFNDDVLSYKELDACSNKLASYLVEQCVKPNELVGLCIERSLDMVVALLGIMKAGCAYLPLDPSYPESRLHYMLQDAGVSIVLSQFSLKRLLKKAKASILFLDDSILQEELSSYSSKNILQSSIKLSPQSLAYVLYTSGSSGKPKGVMIEHAALTNFLFAMEDMLRGDLCSTTKMLAVTTAAFDMAILEIFGPLVSGGQIIIASQTDTKNPQLLSKLIEKHDINFMQATPITWQLLMDIGWKGKKDLVALSGGEVIGTKLVDYLSTQCQRLWNGYGPTETTVFTLIKEEHYRDYSLVLGRMLSNYKHYVLNDLVQPLPIGMMGELHIGGPGVARGYLNRPELTKEKFISNPFSSDPN</sequence>
<keyword evidence="4" id="KW-1185">Reference proteome</keyword>
<evidence type="ECO:0000313" key="3">
    <source>
        <dbReference type="EMBL" id="MFA0814020.1"/>
    </source>
</evidence>
<dbReference type="Pfam" id="PF00668">
    <property type="entry name" value="Condensation"/>
    <property type="match status" value="1"/>
</dbReference>
<gene>
    <name evidence="3" type="ORF">ACCI49_24445</name>
</gene>
<feature type="domain" description="Condensation" evidence="2">
    <location>
        <begin position="3"/>
        <end position="290"/>
    </location>
</feature>